<keyword evidence="1" id="KW-0677">Repeat</keyword>
<dbReference type="EMBL" id="JADWDC010000055">
    <property type="protein sequence ID" value="MCC0178820.1"/>
    <property type="molecule type" value="Genomic_DNA"/>
</dbReference>
<dbReference type="InterPro" id="IPR019734">
    <property type="entry name" value="TPR_rpt"/>
</dbReference>
<evidence type="ECO:0000313" key="5">
    <source>
        <dbReference type="Proteomes" id="UP000729733"/>
    </source>
</evidence>
<dbReference type="Gene3D" id="1.25.40.10">
    <property type="entry name" value="Tetratricopeptide repeat domain"/>
    <property type="match status" value="2"/>
</dbReference>
<accession>A0A964BWG2</accession>
<proteinExistence type="predicted"/>
<reference evidence="4" key="1">
    <citation type="journal article" date="2021" name="Antonie Van Leeuwenhoek">
        <title>Draft genome and description of Waterburya agarophytonicola gen. nov. sp. nov. (Pleurocapsales, Cyanobacteria): a seaweed symbiont.</title>
        <authorList>
            <person name="Bonthond G."/>
            <person name="Shalygin S."/>
            <person name="Bayer T."/>
            <person name="Weinberger F."/>
        </authorList>
    </citation>
    <scope>NUCLEOTIDE SEQUENCE</scope>
    <source>
        <strain evidence="4">KI4</strain>
    </source>
</reference>
<evidence type="ECO:0000256" key="2">
    <source>
        <dbReference type="ARBA" id="ARBA00022803"/>
    </source>
</evidence>
<name>A0A964BWG2_9CYAN</name>
<dbReference type="PANTHER" id="PTHR44858:SF1">
    <property type="entry name" value="UDP-N-ACETYLGLUCOSAMINE--PEPTIDE N-ACETYLGLUCOSAMINYLTRANSFERASE SPINDLY-RELATED"/>
    <property type="match status" value="1"/>
</dbReference>
<dbReference type="AlphaFoldDB" id="A0A964BWG2"/>
<dbReference type="Pfam" id="PF13432">
    <property type="entry name" value="TPR_16"/>
    <property type="match status" value="1"/>
</dbReference>
<gene>
    <name evidence="4" type="ORF">I4641_17770</name>
</gene>
<dbReference type="SUPFAM" id="SSF48452">
    <property type="entry name" value="TPR-like"/>
    <property type="match status" value="1"/>
</dbReference>
<feature type="repeat" description="TPR" evidence="3">
    <location>
        <begin position="115"/>
        <end position="148"/>
    </location>
</feature>
<evidence type="ECO:0000256" key="3">
    <source>
        <dbReference type="PROSITE-ProRule" id="PRU00339"/>
    </source>
</evidence>
<comment type="caution">
    <text evidence="4">The sequence shown here is derived from an EMBL/GenBank/DDBJ whole genome shotgun (WGS) entry which is preliminary data.</text>
</comment>
<dbReference type="SMART" id="SM00028">
    <property type="entry name" value="TPR"/>
    <property type="match status" value="4"/>
</dbReference>
<dbReference type="Proteomes" id="UP000729733">
    <property type="component" value="Unassembled WGS sequence"/>
</dbReference>
<dbReference type="InterPro" id="IPR050498">
    <property type="entry name" value="Ycf3"/>
</dbReference>
<keyword evidence="2 3" id="KW-0802">TPR repeat</keyword>
<sequence length="242" mass="27484">MKNNFDRNPNYINSPQPRANFPLSSYSLDLASLSHCYWSNLDPKSSEHSLRSYVQEKASQGEYTIAISILDELIALNPDNAADYNNRGLMHFRNNQMIEALCDLSQALEIDPHLDSAYNNRANCYAAQGDLSSAIADYDLALDLNPANLRAWINQGITFRELGLYDLALENFDITLIIGDALEERIYPERGRTYHLRGDWNCAAGDYQKALDVLANKPELVNHRKKVTRWLNELLSPLMISD</sequence>
<dbReference type="InterPro" id="IPR011990">
    <property type="entry name" value="TPR-like_helical_dom_sf"/>
</dbReference>
<dbReference type="RefSeq" id="WP_229641925.1">
    <property type="nucleotide sequence ID" value="NZ_JADWDC010000055.1"/>
</dbReference>
<dbReference type="PROSITE" id="PS50005">
    <property type="entry name" value="TPR"/>
    <property type="match status" value="2"/>
</dbReference>
<keyword evidence="5" id="KW-1185">Reference proteome</keyword>
<organism evidence="4 5">
    <name type="scientific">Waterburya agarophytonicola KI4</name>
    <dbReference type="NCBI Taxonomy" id="2874699"/>
    <lineage>
        <taxon>Bacteria</taxon>
        <taxon>Bacillati</taxon>
        <taxon>Cyanobacteriota</taxon>
        <taxon>Cyanophyceae</taxon>
        <taxon>Pleurocapsales</taxon>
        <taxon>Hyellaceae</taxon>
        <taxon>Waterburya</taxon>
        <taxon>Waterburya agarophytonicola</taxon>
    </lineage>
</organism>
<protein>
    <submittedName>
        <fullName evidence="4">Tetratricopeptide repeat protein</fullName>
    </submittedName>
</protein>
<dbReference type="Pfam" id="PF00515">
    <property type="entry name" value="TPR_1"/>
    <property type="match status" value="1"/>
</dbReference>
<feature type="repeat" description="TPR" evidence="3">
    <location>
        <begin position="81"/>
        <end position="114"/>
    </location>
</feature>
<evidence type="ECO:0000256" key="1">
    <source>
        <dbReference type="ARBA" id="ARBA00022737"/>
    </source>
</evidence>
<dbReference type="PANTHER" id="PTHR44858">
    <property type="entry name" value="TETRATRICOPEPTIDE REPEAT PROTEIN 6"/>
    <property type="match status" value="1"/>
</dbReference>
<evidence type="ECO:0000313" key="4">
    <source>
        <dbReference type="EMBL" id="MCC0178820.1"/>
    </source>
</evidence>